<evidence type="ECO:0000313" key="2">
    <source>
        <dbReference type="EMBL" id="MCY1143198.1"/>
    </source>
</evidence>
<dbReference type="Gene3D" id="3.10.180.10">
    <property type="entry name" value="2,3-Dihydroxybiphenyl 1,2-Dioxygenase, domain 1"/>
    <property type="match status" value="1"/>
</dbReference>
<feature type="domain" description="VOC" evidence="1">
    <location>
        <begin position="4"/>
        <end position="128"/>
    </location>
</feature>
<keyword evidence="3" id="KW-1185">Reference proteome</keyword>
<dbReference type="Proteomes" id="UP001151002">
    <property type="component" value="Unassembled WGS sequence"/>
</dbReference>
<dbReference type="InterPro" id="IPR004360">
    <property type="entry name" value="Glyas_Fos-R_dOase_dom"/>
</dbReference>
<dbReference type="SUPFAM" id="SSF54593">
    <property type="entry name" value="Glyoxalase/Bleomycin resistance protein/Dihydroxybiphenyl dioxygenase"/>
    <property type="match status" value="1"/>
</dbReference>
<dbReference type="InterPro" id="IPR029068">
    <property type="entry name" value="Glyas_Bleomycin-R_OHBP_Dase"/>
</dbReference>
<accession>A0ABT4B9K9</accession>
<dbReference type="PROSITE" id="PS51819">
    <property type="entry name" value="VOC"/>
    <property type="match status" value="1"/>
</dbReference>
<dbReference type="EMBL" id="JAPNTZ010000014">
    <property type="protein sequence ID" value="MCY1143198.1"/>
    <property type="molecule type" value="Genomic_DNA"/>
</dbReference>
<protein>
    <submittedName>
        <fullName evidence="2">VOC family protein</fullName>
    </submittedName>
</protein>
<comment type="caution">
    <text evidence="2">The sequence shown here is derived from an EMBL/GenBank/DDBJ whole genome shotgun (WGS) entry which is preliminary data.</text>
</comment>
<dbReference type="RefSeq" id="WP_267567711.1">
    <property type="nucleotide sequence ID" value="NZ_JAPNTZ010000014.1"/>
</dbReference>
<reference evidence="2" key="1">
    <citation type="submission" date="2022-11" db="EMBL/GenBank/DDBJ databases">
        <authorList>
            <person name="Somphong A."/>
            <person name="Phongsopitanun W."/>
        </authorList>
    </citation>
    <scope>NUCLEOTIDE SEQUENCE</scope>
    <source>
        <strain evidence="2">Pm04-4</strain>
    </source>
</reference>
<evidence type="ECO:0000259" key="1">
    <source>
        <dbReference type="PROSITE" id="PS51819"/>
    </source>
</evidence>
<dbReference type="InterPro" id="IPR037523">
    <property type="entry name" value="VOC_core"/>
</dbReference>
<dbReference type="Pfam" id="PF00903">
    <property type="entry name" value="Glyoxalase"/>
    <property type="match status" value="1"/>
</dbReference>
<proteinExistence type="predicted"/>
<dbReference type="PANTHER" id="PTHR36503">
    <property type="entry name" value="BLR2520 PROTEIN"/>
    <property type="match status" value="1"/>
</dbReference>
<organism evidence="2 3">
    <name type="scientific">Paractinoplanes pyxinae</name>
    <dbReference type="NCBI Taxonomy" id="2997416"/>
    <lineage>
        <taxon>Bacteria</taxon>
        <taxon>Bacillati</taxon>
        <taxon>Actinomycetota</taxon>
        <taxon>Actinomycetes</taxon>
        <taxon>Micromonosporales</taxon>
        <taxon>Micromonosporaceae</taxon>
        <taxon>Paractinoplanes</taxon>
    </lineage>
</organism>
<name>A0ABT4B9K9_9ACTN</name>
<gene>
    <name evidence="2" type="ORF">OWR29_34815</name>
</gene>
<dbReference type="PANTHER" id="PTHR36503:SF1">
    <property type="entry name" value="BLR2520 PROTEIN"/>
    <property type="match status" value="1"/>
</dbReference>
<sequence length="129" mass="13852">MTLAVNAIVLAVKDFDRAKDFYGKGLGAEPIQDYPGFVMFRLGEGSSPLAIYNRETAAQEAGVPSEGSGYRAFSLHHLVSDRTEVDEIMARAESAGATVVKPAEAAQWGGYFGYFADPDGNLWKVATNS</sequence>
<evidence type="ECO:0000313" key="3">
    <source>
        <dbReference type="Proteomes" id="UP001151002"/>
    </source>
</evidence>